<dbReference type="VEuPathDB" id="FungiDB:CC1G_01880"/>
<dbReference type="InParanoid" id="A8N5U9"/>
<name>A8N5U9_COPC7</name>
<dbReference type="eggNOG" id="ENOG502S9ZP">
    <property type="taxonomic scope" value="Eukaryota"/>
</dbReference>
<dbReference type="InterPro" id="IPR050300">
    <property type="entry name" value="GDXG_lipolytic_enzyme"/>
</dbReference>
<dbReference type="InterPro" id="IPR013094">
    <property type="entry name" value="AB_hydrolase_3"/>
</dbReference>
<evidence type="ECO:0000313" key="4">
    <source>
        <dbReference type="Proteomes" id="UP000001861"/>
    </source>
</evidence>
<dbReference type="Proteomes" id="UP000001861">
    <property type="component" value="Unassembled WGS sequence"/>
</dbReference>
<dbReference type="EMBL" id="AACS02000003">
    <property type="protein sequence ID" value="EAU91391.2"/>
    <property type="molecule type" value="Genomic_DNA"/>
</dbReference>
<feature type="domain" description="Alpha/beta hydrolase fold-3" evidence="2">
    <location>
        <begin position="128"/>
        <end position="387"/>
    </location>
</feature>
<dbReference type="HOGENOM" id="CLU_019364_1_0_1"/>
<evidence type="ECO:0000313" key="3">
    <source>
        <dbReference type="EMBL" id="EAU91391.2"/>
    </source>
</evidence>
<gene>
    <name evidence="3" type="ORF">CC1G_01880</name>
</gene>
<dbReference type="OrthoDB" id="2152029at2759"/>
<dbReference type="SUPFAM" id="SSF53474">
    <property type="entry name" value="alpha/beta-Hydrolases"/>
    <property type="match status" value="1"/>
</dbReference>
<keyword evidence="4" id="KW-1185">Reference proteome</keyword>
<evidence type="ECO:0000256" key="1">
    <source>
        <dbReference type="ARBA" id="ARBA00022801"/>
    </source>
</evidence>
<organism evidence="3 4">
    <name type="scientific">Coprinopsis cinerea (strain Okayama-7 / 130 / ATCC MYA-4618 / FGSC 9003)</name>
    <name type="common">Inky cap fungus</name>
    <name type="synonym">Hormographiella aspergillata</name>
    <dbReference type="NCBI Taxonomy" id="240176"/>
    <lineage>
        <taxon>Eukaryota</taxon>
        <taxon>Fungi</taxon>
        <taxon>Dikarya</taxon>
        <taxon>Basidiomycota</taxon>
        <taxon>Agaricomycotina</taxon>
        <taxon>Agaricomycetes</taxon>
        <taxon>Agaricomycetidae</taxon>
        <taxon>Agaricales</taxon>
        <taxon>Agaricineae</taxon>
        <taxon>Psathyrellaceae</taxon>
        <taxon>Coprinopsis</taxon>
    </lineage>
</organism>
<dbReference type="InterPro" id="IPR029058">
    <property type="entry name" value="AB_hydrolase_fold"/>
</dbReference>
<dbReference type="OMA" id="SLWVQYR"/>
<dbReference type="STRING" id="240176.A8N5U9"/>
<dbReference type="Pfam" id="PF07859">
    <property type="entry name" value="Abhydrolase_3"/>
    <property type="match status" value="1"/>
</dbReference>
<dbReference type="Gene3D" id="3.40.50.1820">
    <property type="entry name" value="alpha/beta hydrolase"/>
    <property type="match status" value="1"/>
</dbReference>
<proteinExistence type="predicted"/>
<dbReference type="PANTHER" id="PTHR48081:SF26">
    <property type="entry name" value="ALPHA_BETA HYDROLASE FOLD-3 DOMAIN-CONTAINING PROTEIN"/>
    <property type="match status" value="1"/>
</dbReference>
<dbReference type="PANTHER" id="PTHR48081">
    <property type="entry name" value="AB HYDROLASE SUPERFAMILY PROTEIN C4A8.06C"/>
    <property type="match status" value="1"/>
</dbReference>
<reference evidence="3 4" key="1">
    <citation type="journal article" date="2010" name="Proc. Natl. Acad. Sci. U.S.A.">
        <title>Insights into evolution of multicellular fungi from the assembled chromosomes of the mushroom Coprinopsis cinerea (Coprinus cinereus).</title>
        <authorList>
            <person name="Stajich J.E."/>
            <person name="Wilke S.K."/>
            <person name="Ahren D."/>
            <person name="Au C.H."/>
            <person name="Birren B.W."/>
            <person name="Borodovsky M."/>
            <person name="Burns C."/>
            <person name="Canback B."/>
            <person name="Casselton L.A."/>
            <person name="Cheng C.K."/>
            <person name="Deng J."/>
            <person name="Dietrich F.S."/>
            <person name="Fargo D.C."/>
            <person name="Farman M.L."/>
            <person name="Gathman A.C."/>
            <person name="Goldberg J."/>
            <person name="Guigo R."/>
            <person name="Hoegger P.J."/>
            <person name="Hooker J.B."/>
            <person name="Huggins A."/>
            <person name="James T.Y."/>
            <person name="Kamada T."/>
            <person name="Kilaru S."/>
            <person name="Kodira C."/>
            <person name="Kues U."/>
            <person name="Kupfer D."/>
            <person name="Kwan H.S."/>
            <person name="Lomsadze A."/>
            <person name="Li W."/>
            <person name="Lilly W.W."/>
            <person name="Ma L.J."/>
            <person name="Mackey A.J."/>
            <person name="Manning G."/>
            <person name="Martin F."/>
            <person name="Muraguchi H."/>
            <person name="Natvig D.O."/>
            <person name="Palmerini H."/>
            <person name="Ramesh M.A."/>
            <person name="Rehmeyer C.J."/>
            <person name="Roe B.A."/>
            <person name="Shenoy N."/>
            <person name="Stanke M."/>
            <person name="Ter-Hovhannisyan V."/>
            <person name="Tunlid A."/>
            <person name="Velagapudi R."/>
            <person name="Vision T.J."/>
            <person name="Zeng Q."/>
            <person name="Zolan M.E."/>
            <person name="Pukkila P.J."/>
        </authorList>
    </citation>
    <scope>NUCLEOTIDE SEQUENCE [LARGE SCALE GENOMIC DNA]</scope>
    <source>
        <strain evidence="4">Okayama-7 / 130 / ATCC MYA-4618 / FGSC 9003</strain>
    </source>
</reference>
<keyword evidence="1" id="KW-0378">Hydrolase</keyword>
<protein>
    <submittedName>
        <fullName evidence="3">Endoplasmic reticulum protein</fullName>
    </submittedName>
</protein>
<accession>A8N5U9</accession>
<dbReference type="RefSeq" id="XP_001830244.2">
    <property type="nucleotide sequence ID" value="XM_001830192.2"/>
</dbReference>
<dbReference type="GeneID" id="6006690"/>
<dbReference type="GO" id="GO:0016787">
    <property type="term" value="F:hydrolase activity"/>
    <property type="evidence" value="ECO:0007669"/>
    <property type="project" value="UniProtKB-KW"/>
</dbReference>
<sequence length="411" mass="44655">MGFTFRKQPLKGLYLVYQLLTTLFVRPLRPRASWSHKKAVWVKFIRHMGYIGSQTGPFVKTPNHTAITPGKGVNGVWIEGAGHLLTGEIKSLADFAKVVPCRIPGYWIHKKDSPIEVASPPQPGEKVILNLHGGAYVRLSAHPNDPTANIPFGLLQHADDSVQRVLSVEYRLSSGEPFIVANPFPSALIDALAGYNYLVNTIGFSPASIIITGDSAGGNLAHALTRYLVEHQNQVAEGSDARIPAPPGGLVLLSPWVDLSDSHDSLPEASSETCLSTDYIDVRQTNQAPGVKGGIAYAKSAFEGPHGSTIANSNPYVSPASRHPSFKGVSFKGFPRTFIVGGGAEVLIDQIRTFKKRMVEDLGEGDGVGEEDGKVRYHEAPDGIHDYLAFPWHEPERTDTIKEIVKWIQAA</sequence>
<comment type="caution">
    <text evidence="3">The sequence shown here is derived from an EMBL/GenBank/DDBJ whole genome shotgun (WGS) entry which is preliminary data.</text>
</comment>
<evidence type="ECO:0000259" key="2">
    <source>
        <dbReference type="Pfam" id="PF07859"/>
    </source>
</evidence>
<dbReference type="AlphaFoldDB" id="A8N5U9"/>
<dbReference type="KEGG" id="cci:CC1G_01880"/>